<evidence type="ECO:0000313" key="2">
    <source>
        <dbReference type="Proteomes" id="UP000053558"/>
    </source>
</evidence>
<dbReference type="AlphaFoldDB" id="A0A5M3MA14"/>
<dbReference type="SUPFAM" id="SSF109604">
    <property type="entry name" value="HD-domain/PDEase-like"/>
    <property type="match status" value="1"/>
</dbReference>
<evidence type="ECO:0000313" key="1">
    <source>
        <dbReference type="EMBL" id="EIW75630.1"/>
    </source>
</evidence>
<dbReference type="OMA" id="ICSADCA"/>
<sequence>LLFTACLFHDMGTCEACNGPQRFEVEGADAASAFITSHSPNTSRNDVHEVWMAIAAHTSPGIAERIAVLARLVRFAVLADFKKPHPDGHVDVKDIESAEKAFPRGEIEKVLGDAVAEQAERYDQPERKAPNFSWPWRLLQSRRDNPEWTGVNKGF</sequence>
<dbReference type="OrthoDB" id="2378324at2759"/>
<keyword evidence="2" id="KW-1185">Reference proteome</keyword>
<proteinExistence type="predicted"/>
<evidence type="ECO:0008006" key="3">
    <source>
        <dbReference type="Google" id="ProtNLM"/>
    </source>
</evidence>
<name>A0A5M3MA14_CONPW</name>
<dbReference type="KEGG" id="cput:CONPUDRAFT_65884"/>
<dbReference type="EMBL" id="JH711588">
    <property type="protein sequence ID" value="EIW75630.1"/>
    <property type="molecule type" value="Genomic_DNA"/>
</dbReference>
<feature type="non-terminal residue" evidence="1">
    <location>
        <position position="1"/>
    </location>
</feature>
<dbReference type="PANTHER" id="PTHR35569:SF1">
    <property type="entry name" value="CYANAMIDE HYDRATASE DDI2-RELATED"/>
    <property type="match status" value="1"/>
</dbReference>
<organism evidence="1 2">
    <name type="scientific">Coniophora puteana (strain RWD-64-598)</name>
    <name type="common">Brown rot fungus</name>
    <dbReference type="NCBI Taxonomy" id="741705"/>
    <lineage>
        <taxon>Eukaryota</taxon>
        <taxon>Fungi</taxon>
        <taxon>Dikarya</taxon>
        <taxon>Basidiomycota</taxon>
        <taxon>Agaricomycotina</taxon>
        <taxon>Agaricomycetes</taxon>
        <taxon>Agaricomycetidae</taxon>
        <taxon>Boletales</taxon>
        <taxon>Coniophorineae</taxon>
        <taxon>Coniophoraceae</taxon>
        <taxon>Coniophora</taxon>
    </lineage>
</organism>
<accession>A0A5M3MA14</accession>
<dbReference type="RefSeq" id="XP_007774113.1">
    <property type="nucleotide sequence ID" value="XM_007775923.1"/>
</dbReference>
<gene>
    <name evidence="1" type="ORF">CONPUDRAFT_65884</name>
</gene>
<dbReference type="Proteomes" id="UP000053558">
    <property type="component" value="Unassembled WGS sequence"/>
</dbReference>
<comment type="caution">
    <text evidence="1">The sequence shown here is derived from an EMBL/GenBank/DDBJ whole genome shotgun (WGS) entry which is preliminary data.</text>
</comment>
<dbReference type="GeneID" id="19208456"/>
<reference evidence="2" key="1">
    <citation type="journal article" date="2012" name="Science">
        <title>The Paleozoic origin of enzymatic lignin decomposition reconstructed from 31 fungal genomes.</title>
        <authorList>
            <person name="Floudas D."/>
            <person name="Binder M."/>
            <person name="Riley R."/>
            <person name="Barry K."/>
            <person name="Blanchette R.A."/>
            <person name="Henrissat B."/>
            <person name="Martinez A.T."/>
            <person name="Otillar R."/>
            <person name="Spatafora J.W."/>
            <person name="Yadav J.S."/>
            <person name="Aerts A."/>
            <person name="Benoit I."/>
            <person name="Boyd A."/>
            <person name="Carlson A."/>
            <person name="Copeland A."/>
            <person name="Coutinho P.M."/>
            <person name="de Vries R.P."/>
            <person name="Ferreira P."/>
            <person name="Findley K."/>
            <person name="Foster B."/>
            <person name="Gaskell J."/>
            <person name="Glotzer D."/>
            <person name="Gorecki P."/>
            <person name="Heitman J."/>
            <person name="Hesse C."/>
            <person name="Hori C."/>
            <person name="Igarashi K."/>
            <person name="Jurgens J.A."/>
            <person name="Kallen N."/>
            <person name="Kersten P."/>
            <person name="Kohler A."/>
            <person name="Kuees U."/>
            <person name="Kumar T.K.A."/>
            <person name="Kuo A."/>
            <person name="LaButti K."/>
            <person name="Larrondo L.F."/>
            <person name="Lindquist E."/>
            <person name="Ling A."/>
            <person name="Lombard V."/>
            <person name="Lucas S."/>
            <person name="Lundell T."/>
            <person name="Martin R."/>
            <person name="McLaughlin D.J."/>
            <person name="Morgenstern I."/>
            <person name="Morin E."/>
            <person name="Murat C."/>
            <person name="Nagy L.G."/>
            <person name="Nolan M."/>
            <person name="Ohm R.A."/>
            <person name="Patyshakuliyeva A."/>
            <person name="Rokas A."/>
            <person name="Ruiz-Duenas F.J."/>
            <person name="Sabat G."/>
            <person name="Salamov A."/>
            <person name="Samejima M."/>
            <person name="Schmutz J."/>
            <person name="Slot J.C."/>
            <person name="St John F."/>
            <person name="Stenlid J."/>
            <person name="Sun H."/>
            <person name="Sun S."/>
            <person name="Syed K."/>
            <person name="Tsang A."/>
            <person name="Wiebenga A."/>
            <person name="Young D."/>
            <person name="Pisabarro A."/>
            <person name="Eastwood D.C."/>
            <person name="Martin F."/>
            <person name="Cullen D."/>
            <person name="Grigoriev I.V."/>
            <person name="Hibbett D.S."/>
        </authorList>
    </citation>
    <scope>NUCLEOTIDE SEQUENCE [LARGE SCALE GENOMIC DNA]</scope>
    <source>
        <strain evidence="2">RWD-64-598 SS2</strain>
    </source>
</reference>
<protein>
    <recommendedName>
        <fullName evidence="3">HD domain-containing protein</fullName>
    </recommendedName>
</protein>
<dbReference type="PANTHER" id="PTHR35569">
    <property type="entry name" value="CYANAMIDE HYDRATASE DDI2-RELATED"/>
    <property type="match status" value="1"/>
</dbReference>